<comment type="caution">
    <text evidence="4">The sequence shown here is derived from an EMBL/GenBank/DDBJ whole genome shotgun (WGS) entry which is preliminary data.</text>
</comment>
<name>K0KTE2_WICCF</name>
<dbReference type="SUPFAM" id="SSF54928">
    <property type="entry name" value="RNA-binding domain, RBD"/>
    <property type="match status" value="1"/>
</dbReference>
<reference evidence="4 5" key="1">
    <citation type="journal article" date="2012" name="Eukaryot. Cell">
        <title>Draft genome sequence of Wickerhamomyces ciferrii NRRL Y-1031 F-60-10.</title>
        <authorList>
            <person name="Schneider J."/>
            <person name="Andrea H."/>
            <person name="Blom J."/>
            <person name="Jaenicke S."/>
            <person name="Ruckert C."/>
            <person name="Schorsch C."/>
            <person name="Szczepanowski R."/>
            <person name="Farwick M."/>
            <person name="Goesmann A."/>
            <person name="Puhler A."/>
            <person name="Schaffer S."/>
            <person name="Tauch A."/>
            <person name="Kohler T."/>
            <person name="Brinkrolf K."/>
        </authorList>
    </citation>
    <scope>NUCLEOTIDE SEQUENCE [LARGE SCALE GENOMIC DNA]</scope>
    <source>
        <strain evidence="5">ATCC 14091 / BCRC 22168 / CBS 111 / JCM 3599 / NBRC 0793 / NRRL Y-1031 F-60-10</strain>
    </source>
</reference>
<dbReference type="eggNOG" id="KOG4206">
    <property type="taxonomic scope" value="Eukaryota"/>
</dbReference>
<dbReference type="Gene3D" id="3.30.70.330">
    <property type="match status" value="1"/>
</dbReference>
<keyword evidence="4" id="KW-0687">Ribonucleoprotein</keyword>
<feature type="region of interest" description="Disordered" evidence="2">
    <location>
        <begin position="1"/>
        <end position="23"/>
    </location>
</feature>
<dbReference type="AlphaFoldDB" id="K0KTE2"/>
<dbReference type="InParanoid" id="K0KTE2"/>
<feature type="domain" description="RRM" evidence="3">
    <location>
        <begin position="21"/>
        <end position="100"/>
    </location>
</feature>
<accession>K0KTE2</accession>
<gene>
    <name evidence="4" type="ORF">BN7_4129</name>
</gene>
<dbReference type="GO" id="GO:0003723">
    <property type="term" value="F:RNA binding"/>
    <property type="evidence" value="ECO:0007669"/>
    <property type="project" value="UniProtKB-UniRule"/>
</dbReference>
<dbReference type="GO" id="GO:1990904">
    <property type="term" value="C:ribonucleoprotein complex"/>
    <property type="evidence" value="ECO:0007669"/>
    <property type="project" value="UniProtKB-KW"/>
</dbReference>
<sequence>MSRIPSDQPQEQENQQAQQTSTLHISNLNDNIHYDTLKHNLYILFTTFGDVLEINIPGNNKLRGQAFIVFTDPKSANIAMRSLQGDEFFGKKLKFDFSHEESKVLQSLQQQV</sequence>
<dbReference type="InterPro" id="IPR035979">
    <property type="entry name" value="RBD_domain_sf"/>
</dbReference>
<dbReference type="PROSITE" id="PS50102">
    <property type="entry name" value="RRM"/>
    <property type="match status" value="1"/>
</dbReference>
<dbReference type="HOGENOM" id="CLU_041869_3_2_1"/>
<keyword evidence="1" id="KW-0694">RNA-binding</keyword>
<protein>
    <submittedName>
        <fullName evidence="4">U1 small nuclear ribonucleoprotein</fullName>
    </submittedName>
</protein>
<proteinExistence type="predicted"/>
<dbReference type="FunCoup" id="K0KTE2">
    <property type="interactions" value="152"/>
</dbReference>
<evidence type="ECO:0000313" key="5">
    <source>
        <dbReference type="Proteomes" id="UP000009328"/>
    </source>
</evidence>
<dbReference type="Proteomes" id="UP000009328">
    <property type="component" value="Unassembled WGS sequence"/>
</dbReference>
<dbReference type="EMBL" id="CAIF01000143">
    <property type="protein sequence ID" value="CCH44563.1"/>
    <property type="molecule type" value="Genomic_DNA"/>
</dbReference>
<dbReference type="InterPro" id="IPR012677">
    <property type="entry name" value="Nucleotide-bd_a/b_plait_sf"/>
</dbReference>
<evidence type="ECO:0000256" key="1">
    <source>
        <dbReference type="PROSITE-ProRule" id="PRU00176"/>
    </source>
</evidence>
<organism evidence="4 5">
    <name type="scientific">Wickerhamomyces ciferrii (strain ATCC 14091 / BCRC 22168 / CBS 111 / JCM 3599 / NBRC 0793 / NRRL Y-1031 F-60-10)</name>
    <name type="common">Yeast</name>
    <name type="synonym">Pichia ciferrii</name>
    <dbReference type="NCBI Taxonomy" id="1206466"/>
    <lineage>
        <taxon>Eukaryota</taxon>
        <taxon>Fungi</taxon>
        <taxon>Dikarya</taxon>
        <taxon>Ascomycota</taxon>
        <taxon>Saccharomycotina</taxon>
        <taxon>Saccharomycetes</taxon>
        <taxon>Phaffomycetales</taxon>
        <taxon>Wickerhamomycetaceae</taxon>
        <taxon>Wickerhamomyces</taxon>
    </lineage>
</organism>
<evidence type="ECO:0000259" key="3">
    <source>
        <dbReference type="PROSITE" id="PS50102"/>
    </source>
</evidence>
<dbReference type="PANTHER" id="PTHR48037">
    <property type="entry name" value="ATPASE E1"/>
    <property type="match status" value="1"/>
</dbReference>
<dbReference type="STRING" id="1206466.K0KTE2"/>
<evidence type="ECO:0000313" key="4">
    <source>
        <dbReference type="EMBL" id="CCH44563.1"/>
    </source>
</evidence>
<dbReference type="PANTHER" id="PTHR48037:SF1">
    <property type="entry name" value="RRM DOMAIN-CONTAINING PROTEIN"/>
    <property type="match status" value="1"/>
</dbReference>
<dbReference type="InterPro" id="IPR000504">
    <property type="entry name" value="RRM_dom"/>
</dbReference>
<dbReference type="SMART" id="SM00360">
    <property type="entry name" value="RRM"/>
    <property type="match status" value="1"/>
</dbReference>
<evidence type="ECO:0000256" key="2">
    <source>
        <dbReference type="SAM" id="MobiDB-lite"/>
    </source>
</evidence>
<keyword evidence="5" id="KW-1185">Reference proteome</keyword>
<feature type="compositionally biased region" description="Low complexity" evidence="2">
    <location>
        <begin position="8"/>
        <end position="19"/>
    </location>
</feature>
<dbReference type="Pfam" id="PF00076">
    <property type="entry name" value="RRM_1"/>
    <property type="match status" value="1"/>
</dbReference>